<gene>
    <name evidence="2" type="ORF">AZOBR_40078</name>
</gene>
<proteinExistence type="predicted"/>
<keyword evidence="3" id="KW-1185">Reference proteome</keyword>
<evidence type="ECO:0000256" key="1">
    <source>
        <dbReference type="SAM" id="MobiDB-lite"/>
    </source>
</evidence>
<name>A0A9P1NLA8_9PROT</name>
<evidence type="ECO:0000313" key="3">
    <source>
        <dbReference type="Proteomes" id="UP000007319"/>
    </source>
</evidence>
<evidence type="ECO:0000313" key="2">
    <source>
        <dbReference type="EMBL" id="CCC96909.1"/>
    </source>
</evidence>
<accession>A0A9P1NLA8</accession>
<feature type="region of interest" description="Disordered" evidence="1">
    <location>
        <begin position="47"/>
        <end position="89"/>
    </location>
</feature>
<dbReference type="KEGG" id="abs:AZOBR_40078"/>
<organism evidence="2 3">
    <name type="scientific">Azospirillum baldaniorum</name>
    <dbReference type="NCBI Taxonomy" id="1064539"/>
    <lineage>
        <taxon>Bacteria</taxon>
        <taxon>Pseudomonadati</taxon>
        <taxon>Pseudomonadota</taxon>
        <taxon>Alphaproteobacteria</taxon>
        <taxon>Rhodospirillales</taxon>
        <taxon>Azospirillaceae</taxon>
        <taxon>Azospirillum</taxon>
    </lineage>
</organism>
<dbReference type="Proteomes" id="UP000007319">
    <property type="component" value="Chromosome"/>
</dbReference>
<reference evidence="2 3" key="1">
    <citation type="journal article" date="2011" name="PLoS Genet.">
        <title>Azospirillum genomes reveal transition of bacteria from aquatic to terrestrial environments.</title>
        <authorList>
            <person name="Wisniewski-Dye F."/>
            <person name="Borziak K."/>
            <person name="Khalsa-Moyers G."/>
            <person name="Alexandre G."/>
            <person name="Sukharnikov L.O."/>
            <person name="Wuichet K."/>
            <person name="Hurst G.B."/>
            <person name="McDonald W.H."/>
            <person name="Robertson J.S."/>
            <person name="Barbe V."/>
            <person name="Calteau A."/>
            <person name="Rouy Z."/>
            <person name="Mangenot S."/>
            <person name="Prigent-Combaret C."/>
            <person name="Normand P."/>
            <person name="Boyer M."/>
            <person name="Siguier P."/>
            <person name="Dessaux Y."/>
            <person name="Elmerich C."/>
            <person name="Condemine G."/>
            <person name="Krishnen G."/>
            <person name="Kennedy I."/>
            <person name="Paterson A.H."/>
            <person name="Gonzalez V."/>
            <person name="Mavingui P."/>
            <person name="Zhulin I.B."/>
        </authorList>
    </citation>
    <scope>NUCLEOTIDE SEQUENCE [LARGE SCALE GENOMIC DNA]</scope>
    <source>
        <strain evidence="2 3">Sp245</strain>
    </source>
</reference>
<sequence>MHFACAARGGFASCDAFPAYGRTPLGFGPPVGSGDAKDVPRRRWSSILGSPTEATRPGSPYGVAERRHGGAGKVPRSAPHHALRGTPSTPAIVANAIGL</sequence>
<dbReference type="EMBL" id="HE577327">
    <property type="protein sequence ID" value="CCC96909.1"/>
    <property type="molecule type" value="Genomic_DNA"/>
</dbReference>
<protein>
    <submittedName>
        <fullName evidence="2">Uncharacterized protein</fullName>
    </submittedName>
</protein>
<dbReference type="AlphaFoldDB" id="A0A9P1NLA8"/>